<keyword evidence="5 8" id="KW-0812">Transmembrane</keyword>
<dbReference type="EMBL" id="FTOA01000003">
    <property type="protein sequence ID" value="SIS69831.1"/>
    <property type="molecule type" value="Genomic_DNA"/>
</dbReference>
<feature type="transmembrane region" description="Helical" evidence="8">
    <location>
        <begin position="127"/>
        <end position="148"/>
    </location>
</feature>
<comment type="subcellular location">
    <subcellularLocation>
        <location evidence="1">Cell membrane</location>
        <topology evidence="1">Multi-pass membrane protein</topology>
    </subcellularLocation>
</comment>
<keyword evidence="10" id="KW-1185">Reference proteome</keyword>
<evidence type="ECO:0000256" key="2">
    <source>
        <dbReference type="ARBA" id="ARBA00010145"/>
    </source>
</evidence>
<keyword evidence="7 8" id="KW-0472">Membrane</keyword>
<comment type="similarity">
    <text evidence="2">Belongs to the auxin efflux carrier (TC 2.A.69) family.</text>
</comment>
<evidence type="ECO:0000256" key="6">
    <source>
        <dbReference type="ARBA" id="ARBA00022989"/>
    </source>
</evidence>
<dbReference type="STRING" id="80876.SAMN05421779_103160"/>
<sequence>MNQTLIIVTPVFAIMACGWLFAHRQLISDAGINGIVNFIFYLAIPAVIFRTLASGSVQQQFSPSLLLAYYGAAIPHFLFCWWVSRRLFRQAVDTSSLAAMAGTFSNLVLIGLPLIQRAYGTAGLVPVMLIVMVHSPILFTLTTLGVTLGRSNGAAGGIGRIVWNSLRSVISNPIAAAALGGLVYGSLGLPFPSLLNDTLALLGEAAAPTSLFAVGATLAACKLGGDLIEAVVMAVLKVTVLPMLVWLLTRYVIDVPSGWSTILILSAAMPTGANAYVMARKYNCYTQRATAIVVLSTVISVFTLTALIALLPPL</sequence>
<feature type="transmembrane region" description="Helical" evidence="8">
    <location>
        <begin position="65"/>
        <end position="84"/>
    </location>
</feature>
<proteinExistence type="inferred from homology"/>
<feature type="transmembrane region" description="Helical" evidence="8">
    <location>
        <begin position="96"/>
        <end position="115"/>
    </location>
</feature>
<feature type="transmembrane region" description="Helical" evidence="8">
    <location>
        <begin position="289"/>
        <end position="311"/>
    </location>
</feature>
<evidence type="ECO:0000256" key="7">
    <source>
        <dbReference type="ARBA" id="ARBA00023136"/>
    </source>
</evidence>
<feature type="transmembrane region" description="Helical" evidence="8">
    <location>
        <begin position="231"/>
        <end position="253"/>
    </location>
</feature>
<dbReference type="GO" id="GO:0005886">
    <property type="term" value="C:plasma membrane"/>
    <property type="evidence" value="ECO:0007669"/>
    <property type="project" value="UniProtKB-SubCell"/>
</dbReference>
<evidence type="ECO:0000256" key="1">
    <source>
        <dbReference type="ARBA" id="ARBA00004651"/>
    </source>
</evidence>
<organism evidence="9 10">
    <name type="scientific">Insolitispirillum peregrinum</name>
    <dbReference type="NCBI Taxonomy" id="80876"/>
    <lineage>
        <taxon>Bacteria</taxon>
        <taxon>Pseudomonadati</taxon>
        <taxon>Pseudomonadota</taxon>
        <taxon>Alphaproteobacteria</taxon>
        <taxon>Rhodospirillales</taxon>
        <taxon>Novispirillaceae</taxon>
        <taxon>Insolitispirillum</taxon>
    </lineage>
</organism>
<feature type="transmembrane region" description="Helical" evidence="8">
    <location>
        <begin position="259"/>
        <end position="277"/>
    </location>
</feature>
<evidence type="ECO:0000256" key="3">
    <source>
        <dbReference type="ARBA" id="ARBA00022448"/>
    </source>
</evidence>
<dbReference type="Gene3D" id="1.20.1530.20">
    <property type="match status" value="1"/>
</dbReference>
<dbReference type="GO" id="GO:0055085">
    <property type="term" value="P:transmembrane transport"/>
    <property type="evidence" value="ECO:0007669"/>
    <property type="project" value="InterPro"/>
</dbReference>
<evidence type="ECO:0000313" key="10">
    <source>
        <dbReference type="Proteomes" id="UP000185678"/>
    </source>
</evidence>
<evidence type="ECO:0000256" key="8">
    <source>
        <dbReference type="SAM" id="Phobius"/>
    </source>
</evidence>
<feature type="transmembrane region" description="Helical" evidence="8">
    <location>
        <begin position="6"/>
        <end position="22"/>
    </location>
</feature>
<name>A0A1N7L7S7_9PROT</name>
<dbReference type="RefSeq" id="WP_076399802.1">
    <property type="nucleotide sequence ID" value="NZ_FTOA01000003.1"/>
</dbReference>
<dbReference type="InterPro" id="IPR038770">
    <property type="entry name" value="Na+/solute_symporter_sf"/>
</dbReference>
<keyword evidence="6 8" id="KW-1133">Transmembrane helix</keyword>
<protein>
    <recommendedName>
        <fullName evidence="11">Permease</fullName>
    </recommendedName>
</protein>
<accession>A0A1N7L7S7</accession>
<feature type="transmembrane region" description="Helical" evidence="8">
    <location>
        <begin position="34"/>
        <end position="53"/>
    </location>
</feature>
<evidence type="ECO:0000313" key="9">
    <source>
        <dbReference type="EMBL" id="SIS69831.1"/>
    </source>
</evidence>
<dbReference type="PANTHER" id="PTHR36838:SF3">
    <property type="entry name" value="TRANSPORTER AUXIN EFFLUX CARRIER EC FAMILY"/>
    <property type="match status" value="1"/>
</dbReference>
<dbReference type="OrthoDB" id="9810457at2"/>
<keyword evidence="4" id="KW-1003">Cell membrane</keyword>
<gene>
    <name evidence="9" type="ORF">SAMN05421779_103160</name>
</gene>
<dbReference type="InterPro" id="IPR004776">
    <property type="entry name" value="Mem_transp_PIN-like"/>
</dbReference>
<dbReference type="AlphaFoldDB" id="A0A1N7L7S7"/>
<dbReference type="Proteomes" id="UP000185678">
    <property type="component" value="Unassembled WGS sequence"/>
</dbReference>
<reference evidence="9 10" key="1">
    <citation type="submission" date="2017-01" db="EMBL/GenBank/DDBJ databases">
        <authorList>
            <person name="Mah S.A."/>
            <person name="Swanson W.J."/>
            <person name="Moy G.W."/>
            <person name="Vacquier V.D."/>
        </authorList>
    </citation>
    <scope>NUCLEOTIDE SEQUENCE [LARGE SCALE GENOMIC DNA]</scope>
    <source>
        <strain evidence="9 10">DSM 11589</strain>
    </source>
</reference>
<dbReference type="Pfam" id="PF03547">
    <property type="entry name" value="Mem_trans"/>
    <property type="match status" value="2"/>
</dbReference>
<feature type="transmembrane region" description="Helical" evidence="8">
    <location>
        <begin position="169"/>
        <end position="187"/>
    </location>
</feature>
<evidence type="ECO:0000256" key="4">
    <source>
        <dbReference type="ARBA" id="ARBA00022475"/>
    </source>
</evidence>
<evidence type="ECO:0008006" key="11">
    <source>
        <dbReference type="Google" id="ProtNLM"/>
    </source>
</evidence>
<evidence type="ECO:0000256" key="5">
    <source>
        <dbReference type="ARBA" id="ARBA00022692"/>
    </source>
</evidence>
<dbReference type="PANTHER" id="PTHR36838">
    <property type="entry name" value="AUXIN EFFLUX CARRIER FAMILY PROTEIN"/>
    <property type="match status" value="1"/>
</dbReference>
<keyword evidence="3" id="KW-0813">Transport</keyword>
<feature type="transmembrane region" description="Helical" evidence="8">
    <location>
        <begin position="199"/>
        <end position="219"/>
    </location>
</feature>